<organism evidence="2 3">
    <name type="scientific">Peronospora matthiolae</name>
    <dbReference type="NCBI Taxonomy" id="2874970"/>
    <lineage>
        <taxon>Eukaryota</taxon>
        <taxon>Sar</taxon>
        <taxon>Stramenopiles</taxon>
        <taxon>Oomycota</taxon>
        <taxon>Peronosporomycetes</taxon>
        <taxon>Peronosporales</taxon>
        <taxon>Peronosporaceae</taxon>
        <taxon>Peronospora</taxon>
    </lineage>
</organism>
<comment type="caution">
    <text evidence="2">The sequence shown here is derived from an EMBL/GenBank/DDBJ whole genome shotgun (WGS) entry which is preliminary data.</text>
</comment>
<evidence type="ECO:0000313" key="3">
    <source>
        <dbReference type="Proteomes" id="UP001162060"/>
    </source>
</evidence>
<sequence length="99" mass="10900">MLMGLEGRMERMEASQMQTDGNERLRGAIESGLFSSLLGRNMGNAGPMHLDALGNSPPRRKAVYQEHDQPRQHPRVSPAQGAHVEPLGPQYAAPDLRQV</sequence>
<evidence type="ECO:0000313" key="2">
    <source>
        <dbReference type="EMBL" id="CAK7919417.1"/>
    </source>
</evidence>
<protein>
    <submittedName>
        <fullName evidence="2">Uncharacterized protein</fullName>
    </submittedName>
</protein>
<gene>
    <name evidence="2" type="ORF">PM001_LOCUS5999</name>
</gene>
<feature type="region of interest" description="Disordered" evidence="1">
    <location>
        <begin position="44"/>
        <end position="99"/>
    </location>
</feature>
<dbReference type="Proteomes" id="UP001162060">
    <property type="component" value="Unassembled WGS sequence"/>
</dbReference>
<evidence type="ECO:0000256" key="1">
    <source>
        <dbReference type="SAM" id="MobiDB-lite"/>
    </source>
</evidence>
<accession>A0AAV1TIS2</accession>
<proteinExistence type="predicted"/>
<reference evidence="2" key="1">
    <citation type="submission" date="2024-01" db="EMBL/GenBank/DDBJ databases">
        <authorList>
            <person name="Webb A."/>
        </authorList>
    </citation>
    <scope>NUCLEOTIDE SEQUENCE</scope>
    <source>
        <strain evidence="2">Pm1</strain>
    </source>
</reference>
<dbReference type="EMBL" id="CAKLBY020000048">
    <property type="protein sequence ID" value="CAK7919417.1"/>
    <property type="molecule type" value="Genomic_DNA"/>
</dbReference>
<dbReference type="AlphaFoldDB" id="A0AAV1TIS2"/>
<name>A0AAV1TIS2_9STRA</name>